<reference evidence="3 4" key="1">
    <citation type="submission" date="2019-01" db="EMBL/GenBank/DDBJ databases">
        <authorList>
            <person name="Chen W.-M."/>
        </authorList>
    </citation>
    <scope>NUCLEOTIDE SEQUENCE [LARGE SCALE GENOMIC DNA]</scope>
    <source>
        <strain evidence="3 4">KYPC3</strain>
    </source>
</reference>
<dbReference type="Proteomes" id="UP000283077">
    <property type="component" value="Unassembled WGS sequence"/>
</dbReference>
<name>A0A437QR97_9GAMM</name>
<dbReference type="EMBL" id="SACS01000012">
    <property type="protein sequence ID" value="RVU37030.1"/>
    <property type="molecule type" value="Genomic_DNA"/>
</dbReference>
<dbReference type="SUPFAM" id="SSF48317">
    <property type="entry name" value="Acid phosphatase/Vanadium-dependent haloperoxidase"/>
    <property type="match status" value="1"/>
</dbReference>
<feature type="transmembrane region" description="Helical" evidence="1">
    <location>
        <begin position="96"/>
        <end position="115"/>
    </location>
</feature>
<gene>
    <name evidence="3" type="ORF">EOE67_12020</name>
</gene>
<dbReference type="InterPro" id="IPR036938">
    <property type="entry name" value="PAP2/HPO_sf"/>
</dbReference>
<organism evidence="3 4">
    <name type="scientific">Rheinheimera riviphila</name>
    <dbReference type="NCBI Taxonomy" id="1834037"/>
    <lineage>
        <taxon>Bacteria</taxon>
        <taxon>Pseudomonadati</taxon>
        <taxon>Pseudomonadota</taxon>
        <taxon>Gammaproteobacteria</taxon>
        <taxon>Chromatiales</taxon>
        <taxon>Chromatiaceae</taxon>
        <taxon>Rheinheimera</taxon>
    </lineage>
</organism>
<dbReference type="AlphaFoldDB" id="A0A437QR97"/>
<keyword evidence="1" id="KW-1133">Transmembrane helix</keyword>
<dbReference type="Pfam" id="PF01569">
    <property type="entry name" value="PAP2"/>
    <property type="match status" value="1"/>
</dbReference>
<evidence type="ECO:0000256" key="1">
    <source>
        <dbReference type="SAM" id="Phobius"/>
    </source>
</evidence>
<evidence type="ECO:0000259" key="2">
    <source>
        <dbReference type="Pfam" id="PF01569"/>
    </source>
</evidence>
<keyword evidence="4" id="KW-1185">Reference proteome</keyword>
<dbReference type="RefSeq" id="WP_127699326.1">
    <property type="nucleotide sequence ID" value="NZ_SACS01000012.1"/>
</dbReference>
<keyword evidence="1" id="KW-0472">Membrane</keyword>
<sequence length="237" mass="26666">MMPPIFGQQQHWQTTVFVPLALLSLAFVLAYGAGVDQVLASWFYQLQGGQWQLKQYWLTETLLHQAVRQLNQLVVLSLLLYWLSQAIAGKRSIAQRALGLLLFNLVLCFTSIAVLKKLIPMECPWDLQQFGGTHPFIGLFSPRPASMAANQCFPAGHASIGYSWLASYYFLLVVRPSLAKTGLWCCISLGLLLGFTQQLRGAHFISHDIATAAICWLIASLNVRWFYRLYPQESTDV</sequence>
<feature type="domain" description="Phosphatidic acid phosphatase type 2/haloperoxidase" evidence="2">
    <location>
        <begin position="100"/>
        <end position="228"/>
    </location>
</feature>
<feature type="transmembrane region" description="Helical" evidence="1">
    <location>
        <begin position="208"/>
        <end position="227"/>
    </location>
</feature>
<dbReference type="Gene3D" id="1.20.144.10">
    <property type="entry name" value="Phosphatidic acid phosphatase type 2/haloperoxidase"/>
    <property type="match status" value="1"/>
</dbReference>
<dbReference type="OrthoDB" id="7348799at2"/>
<protein>
    <submittedName>
        <fullName evidence="3">Phosphatase PAP2 family protein</fullName>
    </submittedName>
</protein>
<proteinExistence type="predicted"/>
<dbReference type="InterPro" id="IPR000326">
    <property type="entry name" value="PAP2/HPO"/>
</dbReference>
<comment type="caution">
    <text evidence="3">The sequence shown here is derived from an EMBL/GenBank/DDBJ whole genome shotgun (WGS) entry which is preliminary data.</text>
</comment>
<dbReference type="CDD" id="cd03396">
    <property type="entry name" value="PAP2_like_6"/>
    <property type="match status" value="1"/>
</dbReference>
<evidence type="ECO:0000313" key="4">
    <source>
        <dbReference type="Proteomes" id="UP000283077"/>
    </source>
</evidence>
<accession>A0A437QR97</accession>
<evidence type="ECO:0000313" key="3">
    <source>
        <dbReference type="EMBL" id="RVU37030.1"/>
    </source>
</evidence>
<feature type="transmembrane region" description="Helical" evidence="1">
    <location>
        <begin position="177"/>
        <end position="196"/>
    </location>
</feature>
<keyword evidence="1" id="KW-0812">Transmembrane</keyword>